<keyword evidence="1" id="KW-0812">Transmembrane</keyword>
<dbReference type="OrthoDB" id="3822520at2"/>
<proteinExistence type="predicted"/>
<dbReference type="Proteomes" id="UP000238083">
    <property type="component" value="Unassembled WGS sequence"/>
</dbReference>
<dbReference type="AlphaFoldDB" id="A0A2T0QYP8"/>
<comment type="caution">
    <text evidence="2">The sequence shown here is derived from an EMBL/GenBank/DDBJ whole genome shotgun (WGS) entry which is preliminary data.</text>
</comment>
<evidence type="ECO:0000313" key="2">
    <source>
        <dbReference type="EMBL" id="PRY11476.1"/>
    </source>
</evidence>
<keyword evidence="3" id="KW-1185">Reference proteome</keyword>
<feature type="transmembrane region" description="Helical" evidence="1">
    <location>
        <begin position="182"/>
        <end position="202"/>
    </location>
</feature>
<feature type="transmembrane region" description="Helical" evidence="1">
    <location>
        <begin position="114"/>
        <end position="133"/>
    </location>
</feature>
<reference evidence="2 3" key="1">
    <citation type="submission" date="2018-03" db="EMBL/GenBank/DDBJ databases">
        <title>Genomic Encyclopedia of Archaeal and Bacterial Type Strains, Phase II (KMG-II): from individual species to whole genera.</title>
        <authorList>
            <person name="Goeker M."/>
        </authorList>
    </citation>
    <scope>NUCLEOTIDE SEQUENCE [LARGE SCALE GENOMIC DNA]</scope>
    <source>
        <strain evidence="2 3">DSM 19711</strain>
    </source>
</reference>
<keyword evidence="1" id="KW-0472">Membrane</keyword>
<protein>
    <submittedName>
        <fullName evidence="2">Uncharacterized protein</fullName>
    </submittedName>
</protein>
<evidence type="ECO:0000256" key="1">
    <source>
        <dbReference type="SAM" id="Phobius"/>
    </source>
</evidence>
<sequence>MTNPTWHASPALLSAYAGGRSGPSDSWSLEAHLVDCAQCRAALALVLDPDDADLLAAQRTALLTDPPPQATRPARSTRRRHLHWLLRPGAALVVLAAVAAATVLDLLASPSWPGLWVLAPVVPPLGVALSTWGEDDPAREAALATPSAGLRTTLWRTCLVVATALPLTALAGLLVGSSPLEFRWLLPSLATSAASLALGTLVPLHRAAVAVAAAWTLLAVVPQTPWLHPGSLEPFLLTARAQPLWVLVVLAAAAVTALRRDTFQLLPARRTR</sequence>
<organism evidence="2 3">
    <name type="scientific">Kineococcus rhizosphaerae</name>
    <dbReference type="NCBI Taxonomy" id="559628"/>
    <lineage>
        <taxon>Bacteria</taxon>
        <taxon>Bacillati</taxon>
        <taxon>Actinomycetota</taxon>
        <taxon>Actinomycetes</taxon>
        <taxon>Kineosporiales</taxon>
        <taxon>Kineosporiaceae</taxon>
        <taxon>Kineococcus</taxon>
    </lineage>
</organism>
<dbReference type="RefSeq" id="WP_106214428.1">
    <property type="nucleotide sequence ID" value="NZ_PVZF01000013.1"/>
</dbReference>
<name>A0A2T0QYP8_9ACTN</name>
<evidence type="ECO:0000313" key="3">
    <source>
        <dbReference type="Proteomes" id="UP000238083"/>
    </source>
</evidence>
<feature type="transmembrane region" description="Helical" evidence="1">
    <location>
        <begin position="154"/>
        <end position="176"/>
    </location>
</feature>
<feature type="transmembrane region" description="Helical" evidence="1">
    <location>
        <begin position="84"/>
        <end position="108"/>
    </location>
</feature>
<keyword evidence="1" id="KW-1133">Transmembrane helix</keyword>
<accession>A0A2T0QYP8</accession>
<gene>
    <name evidence="2" type="ORF">CLV37_11399</name>
</gene>
<feature type="transmembrane region" description="Helical" evidence="1">
    <location>
        <begin position="207"/>
        <end position="224"/>
    </location>
</feature>
<feature type="transmembrane region" description="Helical" evidence="1">
    <location>
        <begin position="244"/>
        <end position="262"/>
    </location>
</feature>
<dbReference type="EMBL" id="PVZF01000013">
    <property type="protein sequence ID" value="PRY11476.1"/>
    <property type="molecule type" value="Genomic_DNA"/>
</dbReference>